<sequence>MWEKKHENSKIRSFRIPQIIDDFFKNTFIKNQSASITANDFLLDLIKSSQEYKDYLRKKAEQENKNQPSLF</sequence>
<protein>
    <submittedName>
        <fullName evidence="1">Uncharacterized protein</fullName>
    </submittedName>
</protein>
<dbReference type="RefSeq" id="WP_139022404.1">
    <property type="nucleotide sequence ID" value="NZ_VDBQ01000100.1"/>
</dbReference>
<dbReference type="EMBL" id="VDBS01000127">
    <property type="protein sequence ID" value="TNB54504.1"/>
    <property type="molecule type" value="Genomic_DNA"/>
</dbReference>
<gene>
    <name evidence="1" type="ORF">FDW42_10240</name>
</gene>
<proteinExistence type="predicted"/>
<evidence type="ECO:0000313" key="1">
    <source>
        <dbReference type="EMBL" id="TNB54504.1"/>
    </source>
</evidence>
<dbReference type="Proteomes" id="UP000306813">
    <property type="component" value="Unassembled WGS sequence"/>
</dbReference>
<organism evidence="1 2">
    <name type="scientific">Campylobacter helveticus</name>
    <dbReference type="NCBI Taxonomy" id="28898"/>
    <lineage>
        <taxon>Bacteria</taxon>
        <taxon>Pseudomonadati</taxon>
        <taxon>Campylobacterota</taxon>
        <taxon>Epsilonproteobacteria</taxon>
        <taxon>Campylobacterales</taxon>
        <taxon>Campylobacteraceae</taxon>
        <taxon>Campylobacter</taxon>
    </lineage>
</organism>
<evidence type="ECO:0000313" key="2">
    <source>
        <dbReference type="Proteomes" id="UP000306813"/>
    </source>
</evidence>
<name>A0AAX2UHX6_9BACT</name>
<comment type="caution">
    <text evidence="1">The sequence shown here is derived from an EMBL/GenBank/DDBJ whole genome shotgun (WGS) entry which is preliminary data.</text>
</comment>
<reference evidence="1 2" key="1">
    <citation type="submission" date="2019-05" db="EMBL/GenBank/DDBJ databases">
        <title>Draft genomes of eight strains of Campylobacter helveticus isolated from cats and a dog in New Zealand.</title>
        <authorList>
            <person name="Bojanic K."/>
            <person name="Midwinter A.C."/>
            <person name="Biggs P.J."/>
            <person name="Acke E."/>
            <person name="Cornelius A.J."/>
            <person name="Marshall J.C."/>
        </authorList>
    </citation>
    <scope>NUCLEOTIDE SEQUENCE [LARGE SCALE GENOMIC DNA]</scope>
    <source>
        <strain evidence="1 2">ACP123b</strain>
    </source>
</reference>
<accession>A0AAX2UHX6</accession>
<dbReference type="AlphaFoldDB" id="A0AAX2UHX6"/>